<gene>
    <name evidence="3" type="ORF">F3I20_07590</name>
</gene>
<name>A0AB34CN54_9GAMM</name>
<dbReference type="NCBIfam" id="TIGR01552">
    <property type="entry name" value="phd_fam"/>
    <property type="match status" value="1"/>
</dbReference>
<comment type="similarity">
    <text evidence="1 2">Belongs to the phD/YefM antitoxin family.</text>
</comment>
<comment type="caution">
    <text evidence="3">The sequence shown here is derived from an EMBL/GenBank/DDBJ whole genome shotgun (WGS) entry which is preliminary data.</text>
</comment>
<evidence type="ECO:0000313" key="4">
    <source>
        <dbReference type="Proteomes" id="UP000324255"/>
    </source>
</evidence>
<evidence type="ECO:0000256" key="2">
    <source>
        <dbReference type="RuleBase" id="RU362080"/>
    </source>
</evidence>
<accession>A0AB34CN54</accession>
<dbReference type="RefSeq" id="WP_150011393.1">
    <property type="nucleotide sequence ID" value="NZ_VWVM01000004.1"/>
</dbReference>
<dbReference type="EMBL" id="VWVM01000004">
    <property type="protein sequence ID" value="KAA6126909.1"/>
    <property type="molecule type" value="Genomic_DNA"/>
</dbReference>
<organism evidence="3 4">
    <name type="scientific">Candidatus Pantoea gossypiicola</name>
    <dbReference type="NCBI Taxonomy" id="2608008"/>
    <lineage>
        <taxon>Bacteria</taxon>
        <taxon>Pseudomonadati</taxon>
        <taxon>Pseudomonadota</taxon>
        <taxon>Gammaproteobacteria</taxon>
        <taxon>Enterobacterales</taxon>
        <taxon>Erwiniaceae</taxon>
        <taxon>Pantoea</taxon>
    </lineage>
</organism>
<dbReference type="InterPro" id="IPR006442">
    <property type="entry name" value="Antitoxin_Phd/YefM"/>
</dbReference>
<proteinExistence type="inferred from homology"/>
<protein>
    <recommendedName>
        <fullName evidence="2">Antitoxin</fullName>
    </recommendedName>
</protein>
<dbReference type="InterPro" id="IPR036165">
    <property type="entry name" value="YefM-like_sf"/>
</dbReference>
<evidence type="ECO:0000313" key="3">
    <source>
        <dbReference type="EMBL" id="KAA6126909.1"/>
    </source>
</evidence>
<dbReference type="Pfam" id="PF02604">
    <property type="entry name" value="PhdYeFM_antitox"/>
    <property type="match status" value="1"/>
</dbReference>
<dbReference type="SUPFAM" id="SSF143120">
    <property type="entry name" value="YefM-like"/>
    <property type="match status" value="1"/>
</dbReference>
<comment type="function">
    <text evidence="2">Antitoxin component of a type II toxin-antitoxin (TA) system.</text>
</comment>
<dbReference type="Proteomes" id="UP000324255">
    <property type="component" value="Unassembled WGS sequence"/>
</dbReference>
<reference evidence="3 4" key="1">
    <citation type="submission" date="2019-09" db="EMBL/GenBank/DDBJ databases">
        <title>Genomic diversity of phyloplane-associated Pantoea species in Pakistan cotton crop.</title>
        <authorList>
            <person name="Tufail M.R."/>
            <person name="Cook D.R."/>
        </authorList>
    </citation>
    <scope>NUCLEOTIDE SEQUENCE [LARGE SCALE GENOMIC DNA]</scope>
    <source>
        <strain evidence="3 4">B_8</strain>
    </source>
</reference>
<dbReference type="AlphaFoldDB" id="A0AB34CN54"/>
<evidence type="ECO:0000256" key="1">
    <source>
        <dbReference type="ARBA" id="ARBA00009981"/>
    </source>
</evidence>
<keyword evidence="4" id="KW-1185">Reference proteome</keyword>
<dbReference type="Gene3D" id="3.40.1620.10">
    <property type="entry name" value="YefM-like domain"/>
    <property type="match status" value="1"/>
</dbReference>
<sequence>MRSYTTTEARQNIAEVMDTATAGEPVEITRRDGASAVLISRDDFNAWQEAKLDAEFADIMGRHSRTVKALADR</sequence>